<feature type="compositionally biased region" description="Low complexity" evidence="4">
    <location>
        <begin position="124"/>
        <end position="138"/>
    </location>
</feature>
<reference evidence="6 7" key="1">
    <citation type="journal article" date="2024" name="Commun. Biol.">
        <title>Comparative genomic analysis of thermophilic fungi reveals convergent evolutionary adaptations and gene losses.</title>
        <authorList>
            <person name="Steindorff A.S."/>
            <person name="Aguilar-Pontes M.V."/>
            <person name="Robinson A.J."/>
            <person name="Andreopoulos B."/>
            <person name="LaButti K."/>
            <person name="Kuo A."/>
            <person name="Mondo S."/>
            <person name="Riley R."/>
            <person name="Otillar R."/>
            <person name="Haridas S."/>
            <person name="Lipzen A."/>
            <person name="Grimwood J."/>
            <person name="Schmutz J."/>
            <person name="Clum A."/>
            <person name="Reid I.D."/>
            <person name="Moisan M.C."/>
            <person name="Butler G."/>
            <person name="Nguyen T.T.M."/>
            <person name="Dewar K."/>
            <person name="Conant G."/>
            <person name="Drula E."/>
            <person name="Henrissat B."/>
            <person name="Hansel C."/>
            <person name="Singer S."/>
            <person name="Hutchinson M.I."/>
            <person name="de Vries R.P."/>
            <person name="Natvig D.O."/>
            <person name="Powell A.J."/>
            <person name="Tsang A."/>
            <person name="Grigoriev I.V."/>
        </authorList>
    </citation>
    <scope>NUCLEOTIDE SEQUENCE [LARGE SCALE GENOMIC DNA]</scope>
    <source>
        <strain evidence="6 7">CBS 494.80</strain>
    </source>
</reference>
<name>A0ABR4C6T2_9HELO</name>
<evidence type="ECO:0000256" key="2">
    <source>
        <dbReference type="ARBA" id="ARBA00022771"/>
    </source>
</evidence>
<keyword evidence="1" id="KW-0479">Metal-binding</keyword>
<evidence type="ECO:0000256" key="3">
    <source>
        <dbReference type="ARBA" id="ARBA00022833"/>
    </source>
</evidence>
<evidence type="ECO:0000313" key="7">
    <source>
        <dbReference type="Proteomes" id="UP001595075"/>
    </source>
</evidence>
<gene>
    <name evidence="6" type="ORF">VTL71DRAFT_3948</name>
</gene>
<feature type="region of interest" description="Disordered" evidence="4">
    <location>
        <begin position="36"/>
        <end position="56"/>
    </location>
</feature>
<protein>
    <recommendedName>
        <fullName evidence="5">HIT-type domain-containing protein</fullName>
    </recommendedName>
</protein>
<comment type="caution">
    <text evidence="6">The sequence shown here is derived from an EMBL/GenBank/DDBJ whole genome shotgun (WGS) entry which is preliminary data.</text>
</comment>
<dbReference type="CDD" id="cd21437">
    <property type="entry name" value="zf-HIT_ZNHIT1_like"/>
    <property type="match status" value="1"/>
</dbReference>
<feature type="domain" description="HIT-type" evidence="5">
    <location>
        <begin position="269"/>
        <end position="295"/>
    </location>
</feature>
<accession>A0ABR4C6T2</accession>
<dbReference type="Proteomes" id="UP001595075">
    <property type="component" value="Unassembled WGS sequence"/>
</dbReference>
<dbReference type="InterPro" id="IPR039723">
    <property type="entry name" value="Vps71/ZNHIT1"/>
</dbReference>
<dbReference type="PANTHER" id="PTHR13093">
    <property type="entry name" value="ZINC FINGER HIT DOMAIN CONTAINING PROTEIN 1"/>
    <property type="match status" value="1"/>
</dbReference>
<dbReference type="InterPro" id="IPR007529">
    <property type="entry name" value="Znf_HIT"/>
</dbReference>
<sequence length="308" mass="33080">MINFGVREVANSKAAPAPGWAYIPDTGVNASVAALQPSSRKRARNQTVASSHETTARQDAKILRELASLDRENAKDVSIPVPIRHRDNAGRVSHGKVTPGVRKILQSQKTFANYLSDFEALAQNPSAAPAPSQPISTPVRTPVPRAAPGTAVPHLTSKGTRSHKKKVPNAVATPTPLRRVSTVSATTPAPIKAEPSTKDTPMPDAPVLSQGSSTLPIPHPGDKDALLVSRIPGMPSQAEIEKLLAAPPLSYNEARGPWVQEDMRKPVKQFCEICGYWGRVKCMRCGGKVCALECLTTHQQDCFQRYGA</sequence>
<dbReference type="Pfam" id="PF04438">
    <property type="entry name" value="zf-HIT"/>
    <property type="match status" value="1"/>
</dbReference>
<dbReference type="EMBL" id="JAZHXI010000013">
    <property type="protein sequence ID" value="KAL2064808.1"/>
    <property type="molecule type" value="Genomic_DNA"/>
</dbReference>
<organism evidence="6 7">
    <name type="scientific">Oculimacula yallundae</name>
    <dbReference type="NCBI Taxonomy" id="86028"/>
    <lineage>
        <taxon>Eukaryota</taxon>
        <taxon>Fungi</taxon>
        <taxon>Dikarya</taxon>
        <taxon>Ascomycota</taxon>
        <taxon>Pezizomycotina</taxon>
        <taxon>Leotiomycetes</taxon>
        <taxon>Helotiales</taxon>
        <taxon>Ploettnerulaceae</taxon>
        <taxon>Oculimacula</taxon>
    </lineage>
</organism>
<evidence type="ECO:0000313" key="6">
    <source>
        <dbReference type="EMBL" id="KAL2064808.1"/>
    </source>
</evidence>
<evidence type="ECO:0000259" key="5">
    <source>
        <dbReference type="Pfam" id="PF04438"/>
    </source>
</evidence>
<keyword evidence="7" id="KW-1185">Reference proteome</keyword>
<keyword evidence="2" id="KW-0863">Zinc-finger</keyword>
<evidence type="ECO:0000256" key="4">
    <source>
        <dbReference type="SAM" id="MobiDB-lite"/>
    </source>
</evidence>
<keyword evidence="3" id="KW-0862">Zinc</keyword>
<feature type="region of interest" description="Disordered" evidence="4">
    <location>
        <begin position="124"/>
        <end position="223"/>
    </location>
</feature>
<evidence type="ECO:0000256" key="1">
    <source>
        <dbReference type="ARBA" id="ARBA00022723"/>
    </source>
</evidence>
<proteinExistence type="predicted"/>